<comment type="caution">
    <text evidence="11">The sequence shown here is derived from an EMBL/GenBank/DDBJ whole genome shotgun (WGS) entry which is preliminary data.</text>
</comment>
<dbReference type="GO" id="GO:0009834">
    <property type="term" value="P:plant-type secondary cell wall biogenesis"/>
    <property type="evidence" value="ECO:0007669"/>
    <property type="project" value="TreeGrafter"/>
</dbReference>
<keyword evidence="6" id="KW-0472">Membrane</keyword>
<feature type="region of interest" description="Disordered" evidence="8">
    <location>
        <begin position="200"/>
        <end position="243"/>
    </location>
</feature>
<protein>
    <recommendedName>
        <fullName evidence="10">FAS1 domain-containing protein</fullName>
    </recommendedName>
</protein>
<keyword evidence="12" id="KW-1185">Reference proteome</keyword>
<keyword evidence="3" id="KW-1003">Cell membrane</keyword>
<evidence type="ECO:0000256" key="7">
    <source>
        <dbReference type="ARBA" id="ARBA00024686"/>
    </source>
</evidence>
<keyword evidence="4" id="KW-0325">Glycoprotein</keyword>
<evidence type="ECO:0000256" key="4">
    <source>
        <dbReference type="ARBA" id="ARBA00022622"/>
    </source>
</evidence>
<name>A0A835Q6F5_VANPL</name>
<dbReference type="PANTHER" id="PTHR32077:SF86">
    <property type="entry name" value="FAS1 DOMAIN-CONTAINING PROTEIN SELMODRAFT_448915"/>
    <property type="match status" value="1"/>
</dbReference>
<dbReference type="FunFam" id="2.30.180.10:FF:000008">
    <property type="entry name" value="Fasciclin-like arabinogalactan protein 10"/>
    <property type="match status" value="1"/>
</dbReference>
<dbReference type="AlphaFoldDB" id="A0A835Q6F5"/>
<evidence type="ECO:0000256" key="3">
    <source>
        <dbReference type="ARBA" id="ARBA00022475"/>
    </source>
</evidence>
<reference evidence="11 12" key="1">
    <citation type="journal article" date="2020" name="Nat. Food">
        <title>A phased Vanilla planifolia genome enables genetic improvement of flavour and production.</title>
        <authorList>
            <person name="Hasing T."/>
            <person name="Tang H."/>
            <person name="Brym M."/>
            <person name="Khazi F."/>
            <person name="Huang T."/>
            <person name="Chambers A.H."/>
        </authorList>
    </citation>
    <scope>NUCLEOTIDE SEQUENCE [LARGE SCALE GENOMIC DNA]</scope>
    <source>
        <tissue evidence="11">Leaf</tissue>
    </source>
</reference>
<dbReference type="SMART" id="SM00554">
    <property type="entry name" value="FAS1"/>
    <property type="match status" value="1"/>
</dbReference>
<feature type="signal peptide" evidence="9">
    <location>
        <begin position="1"/>
        <end position="22"/>
    </location>
</feature>
<keyword evidence="5 9" id="KW-0732">Signal</keyword>
<dbReference type="PROSITE" id="PS50213">
    <property type="entry name" value="FAS1"/>
    <property type="match status" value="1"/>
</dbReference>
<dbReference type="InterPro" id="IPR036378">
    <property type="entry name" value="FAS1_dom_sf"/>
</dbReference>
<dbReference type="Gene3D" id="2.30.180.10">
    <property type="entry name" value="FAS1 domain"/>
    <property type="match status" value="1"/>
</dbReference>
<evidence type="ECO:0000256" key="2">
    <source>
        <dbReference type="ARBA" id="ARBA00007843"/>
    </source>
</evidence>
<dbReference type="GO" id="GO:0005886">
    <property type="term" value="C:plasma membrane"/>
    <property type="evidence" value="ECO:0007669"/>
    <property type="project" value="UniProtKB-SubCell"/>
</dbReference>
<dbReference type="SUPFAM" id="SSF82153">
    <property type="entry name" value="FAS1 domain"/>
    <property type="match status" value="1"/>
</dbReference>
<dbReference type="OrthoDB" id="1936605at2759"/>
<dbReference type="GO" id="GO:0098552">
    <property type="term" value="C:side of membrane"/>
    <property type="evidence" value="ECO:0007669"/>
    <property type="project" value="UniProtKB-KW"/>
</dbReference>
<evidence type="ECO:0000259" key="10">
    <source>
        <dbReference type="PROSITE" id="PS50213"/>
    </source>
</evidence>
<sequence>MRMHPTLPPPLIFLLLQPFLCSFHLISSLSSPNPDPPSSAPPILDIPSLMSKNGCKAFASLLTSTADAADSYSSNLDSGLTAFCPIDRATNTFLPLFKNLTADDKLSLLLYHAVPLYYSLRMLQSNNGVVNTFATDGTTKNYNFTVQNDGEAVTLQTQVITARITDTVVDRDPVAVYAIDSVLQPPELFKPVAVPVPAPAPAHDAVADSPKSGKSGRNHTTPSGADGPASSENGKSAEQEAADANAAASSRRLFAGAAAVVVVLVASF</sequence>
<keyword evidence="4" id="KW-0449">Lipoprotein</keyword>
<dbReference type="InterPro" id="IPR045003">
    <property type="entry name" value="FLA_A"/>
</dbReference>
<evidence type="ECO:0000313" key="12">
    <source>
        <dbReference type="Proteomes" id="UP000636800"/>
    </source>
</evidence>
<feature type="chain" id="PRO_5032669474" description="FAS1 domain-containing protein" evidence="9">
    <location>
        <begin position="23"/>
        <end position="268"/>
    </location>
</feature>
<comment type="function">
    <text evidence="7">May be a cell surface adhesion protein.</text>
</comment>
<feature type="compositionally biased region" description="Low complexity" evidence="8">
    <location>
        <begin position="201"/>
        <end position="210"/>
    </location>
</feature>
<evidence type="ECO:0000313" key="11">
    <source>
        <dbReference type="EMBL" id="KAG0463368.1"/>
    </source>
</evidence>
<evidence type="ECO:0000256" key="6">
    <source>
        <dbReference type="ARBA" id="ARBA00023136"/>
    </source>
</evidence>
<comment type="similarity">
    <text evidence="2">Belongs to the fasciclin-like AGP family.</text>
</comment>
<dbReference type="EMBL" id="JADCNL010000010">
    <property type="protein sequence ID" value="KAG0463368.1"/>
    <property type="molecule type" value="Genomic_DNA"/>
</dbReference>
<organism evidence="11 12">
    <name type="scientific">Vanilla planifolia</name>
    <name type="common">Vanilla</name>
    <dbReference type="NCBI Taxonomy" id="51239"/>
    <lineage>
        <taxon>Eukaryota</taxon>
        <taxon>Viridiplantae</taxon>
        <taxon>Streptophyta</taxon>
        <taxon>Embryophyta</taxon>
        <taxon>Tracheophyta</taxon>
        <taxon>Spermatophyta</taxon>
        <taxon>Magnoliopsida</taxon>
        <taxon>Liliopsida</taxon>
        <taxon>Asparagales</taxon>
        <taxon>Orchidaceae</taxon>
        <taxon>Vanilloideae</taxon>
        <taxon>Vanilleae</taxon>
        <taxon>Vanilla</taxon>
    </lineage>
</organism>
<dbReference type="Proteomes" id="UP000636800">
    <property type="component" value="Chromosome 10"/>
</dbReference>
<evidence type="ECO:0000256" key="1">
    <source>
        <dbReference type="ARBA" id="ARBA00004609"/>
    </source>
</evidence>
<dbReference type="Pfam" id="PF02469">
    <property type="entry name" value="Fasciclin"/>
    <property type="match status" value="1"/>
</dbReference>
<evidence type="ECO:0000256" key="5">
    <source>
        <dbReference type="ARBA" id="ARBA00022729"/>
    </source>
</evidence>
<evidence type="ECO:0000256" key="9">
    <source>
        <dbReference type="SAM" id="SignalP"/>
    </source>
</evidence>
<evidence type="ECO:0000256" key="8">
    <source>
        <dbReference type="SAM" id="MobiDB-lite"/>
    </source>
</evidence>
<gene>
    <name evidence="11" type="ORF">HPP92_019437</name>
</gene>
<feature type="domain" description="FAS1" evidence="10">
    <location>
        <begin position="42"/>
        <end position="183"/>
    </location>
</feature>
<dbReference type="PANTHER" id="PTHR32077">
    <property type="entry name" value="FASCICLIN-LIKE ARABINOGALACTAN PROTEIN"/>
    <property type="match status" value="1"/>
</dbReference>
<proteinExistence type="inferred from homology"/>
<dbReference type="InterPro" id="IPR000782">
    <property type="entry name" value="FAS1_domain"/>
</dbReference>
<comment type="subcellular location">
    <subcellularLocation>
        <location evidence="1">Cell membrane</location>
        <topology evidence="1">Lipid-anchor</topology>
        <topology evidence="1">GPI-anchor</topology>
    </subcellularLocation>
</comment>
<accession>A0A835Q6F5</accession>
<keyword evidence="4" id="KW-0336">GPI-anchor</keyword>